<dbReference type="PANTHER" id="PTHR34580:SF1">
    <property type="entry name" value="PROTEIN PAFC"/>
    <property type="match status" value="1"/>
</dbReference>
<keyword evidence="4" id="KW-0238">DNA-binding</keyword>
<dbReference type="Pfam" id="PF13280">
    <property type="entry name" value="WYL"/>
    <property type="match status" value="1"/>
</dbReference>
<reference evidence="4 5" key="1">
    <citation type="submission" date="2023-07" db="EMBL/GenBank/DDBJ databases">
        <title>Genomic Encyclopedia of Type Strains, Phase IV (KMG-IV): sequencing the most valuable type-strain genomes for metagenomic binning, comparative biology and taxonomic classification.</title>
        <authorList>
            <person name="Goeker M."/>
        </authorList>
    </citation>
    <scope>NUCLEOTIDE SEQUENCE [LARGE SCALE GENOMIC DNA]</scope>
    <source>
        <strain evidence="4 5">DSM 12751</strain>
    </source>
</reference>
<dbReference type="PROSITE" id="PS51000">
    <property type="entry name" value="HTH_DEOR_2"/>
    <property type="match status" value="1"/>
</dbReference>
<evidence type="ECO:0000313" key="4">
    <source>
        <dbReference type="EMBL" id="MDQ0165908.1"/>
    </source>
</evidence>
<evidence type="ECO:0000313" key="5">
    <source>
        <dbReference type="Proteomes" id="UP001235840"/>
    </source>
</evidence>
<dbReference type="RefSeq" id="WP_307393621.1">
    <property type="nucleotide sequence ID" value="NZ_BAAADK010000032.1"/>
</dbReference>
<dbReference type="PANTHER" id="PTHR34580">
    <property type="match status" value="1"/>
</dbReference>
<name>A0ABT9VY34_9BACI</name>
<accession>A0ABT9VY34</accession>
<dbReference type="Pfam" id="PF25583">
    <property type="entry name" value="WCX"/>
    <property type="match status" value="1"/>
</dbReference>
<dbReference type="InterPro" id="IPR013196">
    <property type="entry name" value="HTH_11"/>
</dbReference>
<evidence type="ECO:0000256" key="1">
    <source>
        <dbReference type="ARBA" id="ARBA00023015"/>
    </source>
</evidence>
<keyword evidence="5" id="KW-1185">Reference proteome</keyword>
<dbReference type="EMBL" id="JAUSTY010000006">
    <property type="protein sequence ID" value="MDQ0165908.1"/>
    <property type="molecule type" value="Genomic_DNA"/>
</dbReference>
<proteinExistence type="predicted"/>
<dbReference type="GO" id="GO:0003677">
    <property type="term" value="F:DNA binding"/>
    <property type="evidence" value="ECO:0007669"/>
    <property type="project" value="UniProtKB-KW"/>
</dbReference>
<dbReference type="Gene3D" id="1.10.10.10">
    <property type="entry name" value="Winged helix-like DNA-binding domain superfamily/Winged helix DNA-binding domain"/>
    <property type="match status" value="1"/>
</dbReference>
<dbReference type="InterPro" id="IPR036388">
    <property type="entry name" value="WH-like_DNA-bd_sf"/>
</dbReference>
<dbReference type="PIRSF" id="PIRSF016838">
    <property type="entry name" value="PafC"/>
    <property type="match status" value="1"/>
</dbReference>
<dbReference type="Pfam" id="PF08279">
    <property type="entry name" value="HTH_11"/>
    <property type="match status" value="1"/>
</dbReference>
<dbReference type="InterPro" id="IPR001034">
    <property type="entry name" value="DeoR_HTH"/>
</dbReference>
<dbReference type="InterPro" id="IPR028349">
    <property type="entry name" value="PafC-like"/>
</dbReference>
<evidence type="ECO:0000259" key="3">
    <source>
        <dbReference type="PROSITE" id="PS51000"/>
    </source>
</evidence>
<protein>
    <submittedName>
        <fullName evidence="4">DNA-binding transcriptional regulator YafY</fullName>
    </submittedName>
</protein>
<keyword evidence="2" id="KW-0804">Transcription</keyword>
<dbReference type="PROSITE" id="PS52050">
    <property type="entry name" value="WYL"/>
    <property type="match status" value="1"/>
</dbReference>
<dbReference type="InterPro" id="IPR057727">
    <property type="entry name" value="WCX_dom"/>
</dbReference>
<gene>
    <name evidence="4" type="ORF">J2S11_001809</name>
</gene>
<dbReference type="SUPFAM" id="SSF46785">
    <property type="entry name" value="Winged helix' DNA-binding domain"/>
    <property type="match status" value="1"/>
</dbReference>
<dbReference type="InterPro" id="IPR051534">
    <property type="entry name" value="CBASS_pafABC_assoc_protein"/>
</dbReference>
<dbReference type="Proteomes" id="UP001235840">
    <property type="component" value="Unassembled WGS sequence"/>
</dbReference>
<keyword evidence="1" id="KW-0805">Transcription regulation</keyword>
<dbReference type="InterPro" id="IPR036390">
    <property type="entry name" value="WH_DNA-bd_sf"/>
</dbReference>
<dbReference type="InterPro" id="IPR026881">
    <property type="entry name" value="WYL_dom"/>
</dbReference>
<organism evidence="4 5">
    <name type="scientific">Caldalkalibacillus horti</name>
    <dbReference type="NCBI Taxonomy" id="77523"/>
    <lineage>
        <taxon>Bacteria</taxon>
        <taxon>Bacillati</taxon>
        <taxon>Bacillota</taxon>
        <taxon>Bacilli</taxon>
        <taxon>Bacillales</taxon>
        <taxon>Bacillaceae</taxon>
        <taxon>Caldalkalibacillus</taxon>
    </lineage>
</organism>
<comment type="caution">
    <text evidence="4">The sequence shown here is derived from an EMBL/GenBank/DDBJ whole genome shotgun (WGS) entry which is preliminary data.</text>
</comment>
<evidence type="ECO:0000256" key="2">
    <source>
        <dbReference type="ARBA" id="ARBA00023163"/>
    </source>
</evidence>
<feature type="domain" description="HTH deoR-type" evidence="3">
    <location>
        <begin position="2"/>
        <end position="57"/>
    </location>
</feature>
<sequence>MRADRLLSILLFLQNKGKQTAKELAQKLEVSERTILRDMEDLSSAGIPVYAERGSSGGWKLSEGYRTTLTGLKGEEIQALLLNHSSTLLQDLGITNNLEAAFQKLLAATPTTLQKDIELVRARIHVDGAGWFQSKESITYLSVVQEAVWEEKKLLIEYQKGQGQESRKRVVQPLGLVAMRSIWYMVARVDTEEAELESGHKESELDDTLRSYRISRIIHAEKLDENFQRPVSFNLEEYWEVSTKQFKAAIPRYPARVVMNKKLLNRLQKKVFVEVLGYTETEDDQWIEAELLFNTLDSACEIILGHGQLIKVIAPDELKQAVISEAEKLLELYGYKNKRG</sequence>